<reference evidence="6" key="1">
    <citation type="submission" date="2014-03" db="EMBL/GenBank/DDBJ databases">
        <authorList>
            <person name="Casaregola S."/>
        </authorList>
    </citation>
    <scope>NUCLEOTIDE SEQUENCE [LARGE SCALE GENOMIC DNA]</scope>
    <source>
        <strain evidence="6">CLIB 918</strain>
    </source>
</reference>
<dbReference type="GO" id="GO:0043161">
    <property type="term" value="P:proteasome-mediated ubiquitin-dependent protein catabolic process"/>
    <property type="evidence" value="ECO:0007669"/>
    <property type="project" value="UniProtKB-ARBA"/>
</dbReference>
<dbReference type="EMBL" id="CCBN010000013">
    <property type="protein sequence ID" value="CDO56111.1"/>
    <property type="molecule type" value="Genomic_DNA"/>
</dbReference>
<sequence length="195" mass="21760">MDVLLGITTGDHVIIATSKAAMRGISVLKNDDDKTRKLNKHSLIAFSGEAGDTVQFAEYLQANIQLYGMRNGRDMSTTAVASFTRTELATALRTRKPYQVNVLIGGYDKKTNKPVLNWIDYLAANVTLPYAAHGHASYYVLSLLDRHHKPGLTLEEGLNLLQLCVDEIKRRIPIDFKGIQVRIVDKDGIHDHPDF</sequence>
<dbReference type="GO" id="GO:0005737">
    <property type="term" value="C:cytoplasm"/>
    <property type="evidence" value="ECO:0007669"/>
    <property type="project" value="UniProtKB-SubCell"/>
</dbReference>
<evidence type="ECO:0000256" key="1">
    <source>
        <dbReference type="ARBA" id="ARBA00022490"/>
    </source>
</evidence>
<comment type="function">
    <text evidence="5">Component of the proteasome, a multicatalytic proteinase complex which is characterized by its ability to cleave peptides with Arg, Phe, Tyr, Leu, and Glu adjacent to the leaving group at neutral or slightly basic pH. The proteasome has an ATP-dependent proteolytic activity.</text>
</comment>
<evidence type="ECO:0000256" key="3">
    <source>
        <dbReference type="ARBA" id="ARBA00023242"/>
    </source>
</evidence>
<evidence type="ECO:0000313" key="6">
    <source>
        <dbReference type="EMBL" id="CDO56111.1"/>
    </source>
</evidence>
<dbReference type="InterPro" id="IPR001353">
    <property type="entry name" value="Proteasome_sua/b"/>
</dbReference>
<comment type="subcellular location">
    <subcellularLocation>
        <location evidence="5">Cytoplasm</location>
    </subcellularLocation>
    <subcellularLocation>
        <location evidence="5">Nucleus</location>
    </subcellularLocation>
</comment>
<evidence type="ECO:0000256" key="2">
    <source>
        <dbReference type="ARBA" id="ARBA00022942"/>
    </source>
</evidence>
<dbReference type="GO" id="GO:0005634">
    <property type="term" value="C:nucleus"/>
    <property type="evidence" value="ECO:0007669"/>
    <property type="project" value="UniProtKB-SubCell"/>
</dbReference>
<evidence type="ECO:0000256" key="5">
    <source>
        <dbReference type="RuleBase" id="RU004203"/>
    </source>
</evidence>
<comment type="subunit">
    <text evidence="4">The 26S proteasome consists of a 20S proteasome core and two 19S regulatory subunits. The 20S proteasome core is composed of 28 subunits that are arranged in four stacked rings, resulting in a barrel-shaped structure. The two end rings are each formed by seven alpha subunits, and the two central rings are each formed by seven beta subunits. The catalytic chamber with the active sites is on the inside of the barrel.</text>
</comment>
<keyword evidence="3 5" id="KW-0539">Nucleus</keyword>
<dbReference type="InterPro" id="IPR023333">
    <property type="entry name" value="Proteasome_suB-type"/>
</dbReference>
<evidence type="ECO:0000313" key="7">
    <source>
        <dbReference type="Proteomes" id="UP000242525"/>
    </source>
</evidence>
<dbReference type="Gene3D" id="3.60.20.10">
    <property type="entry name" value="Glutamine Phosphoribosylpyrophosphate, subunit 1, domain 1"/>
    <property type="match status" value="1"/>
</dbReference>
<dbReference type="AlphaFoldDB" id="A0A0J9XFP4"/>
<comment type="caution">
    <text evidence="6">The sequence shown here is derived from an EMBL/GenBank/DDBJ whole genome shotgun (WGS) entry which is preliminary data.</text>
</comment>
<keyword evidence="7" id="KW-1185">Reference proteome</keyword>
<dbReference type="CDD" id="cd03758">
    <property type="entry name" value="proteasome_beta_type_2"/>
    <property type="match status" value="1"/>
</dbReference>
<comment type="similarity">
    <text evidence="5">Belongs to the peptidase T1B family.</text>
</comment>
<dbReference type="Proteomes" id="UP000242525">
    <property type="component" value="Unassembled WGS sequence"/>
</dbReference>
<dbReference type="FunFam" id="3.60.20.10:FF:000008">
    <property type="entry name" value="Proteasome subunit beta type-4"/>
    <property type="match status" value="1"/>
</dbReference>
<dbReference type="SUPFAM" id="SSF56235">
    <property type="entry name" value="N-terminal nucleophile aminohydrolases (Ntn hydrolases)"/>
    <property type="match status" value="1"/>
</dbReference>
<dbReference type="PROSITE" id="PS51476">
    <property type="entry name" value="PROTEASOME_BETA_2"/>
    <property type="match status" value="1"/>
</dbReference>
<organism evidence="6 7">
    <name type="scientific">Geotrichum candidum</name>
    <name type="common">Oospora lactis</name>
    <name type="synonym">Dipodascus geotrichum</name>
    <dbReference type="NCBI Taxonomy" id="1173061"/>
    <lineage>
        <taxon>Eukaryota</taxon>
        <taxon>Fungi</taxon>
        <taxon>Dikarya</taxon>
        <taxon>Ascomycota</taxon>
        <taxon>Saccharomycotina</taxon>
        <taxon>Dipodascomycetes</taxon>
        <taxon>Dipodascales</taxon>
        <taxon>Dipodascaceae</taxon>
        <taxon>Geotrichum</taxon>
    </lineage>
</organism>
<dbReference type="InterPro" id="IPR035206">
    <property type="entry name" value="Proteasome_beta2"/>
</dbReference>
<keyword evidence="2 5" id="KW-0647">Proteasome</keyword>
<dbReference type="GO" id="GO:0019774">
    <property type="term" value="C:proteasome core complex, beta-subunit complex"/>
    <property type="evidence" value="ECO:0007669"/>
    <property type="project" value="UniProtKB-ARBA"/>
</dbReference>
<keyword evidence="1 5" id="KW-0963">Cytoplasm</keyword>
<protein>
    <recommendedName>
        <fullName evidence="5">Proteasome subunit beta</fullName>
    </recommendedName>
</protein>
<dbReference type="STRING" id="1173061.A0A0J9XFP4"/>
<dbReference type="OrthoDB" id="268428at2759"/>
<name>A0A0J9XFP4_GEOCN</name>
<dbReference type="PANTHER" id="PTHR32194">
    <property type="entry name" value="METALLOPROTEASE TLDD"/>
    <property type="match status" value="1"/>
</dbReference>
<dbReference type="InterPro" id="IPR029055">
    <property type="entry name" value="Ntn_hydrolases_N"/>
</dbReference>
<comment type="subunit">
    <text evidence="5">Component of the proteasome complex.</text>
</comment>
<gene>
    <name evidence="6" type="ORF">BN980_GECA13s03112g</name>
</gene>
<proteinExistence type="inferred from homology"/>
<dbReference type="Pfam" id="PF00227">
    <property type="entry name" value="Proteasome"/>
    <property type="match status" value="1"/>
</dbReference>
<evidence type="ECO:0000256" key="4">
    <source>
        <dbReference type="ARBA" id="ARBA00026071"/>
    </source>
</evidence>
<dbReference type="GO" id="GO:0010499">
    <property type="term" value="P:proteasomal ubiquitin-independent protein catabolic process"/>
    <property type="evidence" value="ECO:0007669"/>
    <property type="project" value="UniProtKB-ARBA"/>
</dbReference>
<dbReference type="PANTHER" id="PTHR32194:SF2">
    <property type="entry name" value="PROTEASOME SUBUNIT BETA TYPE-1"/>
    <property type="match status" value="1"/>
</dbReference>
<accession>A0A0J9XFP4</accession>